<dbReference type="GO" id="GO:0016787">
    <property type="term" value="F:hydrolase activity"/>
    <property type="evidence" value="ECO:0007669"/>
    <property type="project" value="UniProtKB-KW"/>
</dbReference>
<dbReference type="Pfam" id="PF17917">
    <property type="entry name" value="RT_RNaseH"/>
    <property type="match status" value="1"/>
</dbReference>
<evidence type="ECO:0000256" key="1">
    <source>
        <dbReference type="ARBA" id="ARBA00022679"/>
    </source>
</evidence>
<keyword evidence="4" id="KW-0255">Endonuclease</keyword>
<dbReference type="Gene3D" id="3.30.420.10">
    <property type="entry name" value="Ribonuclease H-like superfamily/Ribonuclease H"/>
    <property type="match status" value="1"/>
</dbReference>
<evidence type="ECO:0000313" key="9">
    <source>
        <dbReference type="Proteomes" id="UP000288805"/>
    </source>
</evidence>
<evidence type="ECO:0000256" key="5">
    <source>
        <dbReference type="ARBA" id="ARBA00022801"/>
    </source>
</evidence>
<dbReference type="Gene3D" id="3.30.70.270">
    <property type="match status" value="2"/>
</dbReference>
<evidence type="ECO:0000256" key="3">
    <source>
        <dbReference type="ARBA" id="ARBA00022722"/>
    </source>
</evidence>
<evidence type="ECO:0000313" key="8">
    <source>
        <dbReference type="EMBL" id="RVW96885.1"/>
    </source>
</evidence>
<dbReference type="FunFam" id="3.30.70.270:FF:000020">
    <property type="entry name" value="Transposon Tf2-6 polyprotein-like Protein"/>
    <property type="match status" value="1"/>
</dbReference>
<dbReference type="GO" id="GO:0015074">
    <property type="term" value="P:DNA integration"/>
    <property type="evidence" value="ECO:0007669"/>
    <property type="project" value="InterPro"/>
</dbReference>
<dbReference type="InterPro" id="IPR043502">
    <property type="entry name" value="DNA/RNA_pol_sf"/>
</dbReference>
<dbReference type="GO" id="GO:0003676">
    <property type="term" value="F:nucleic acid binding"/>
    <property type="evidence" value="ECO:0007669"/>
    <property type="project" value="InterPro"/>
</dbReference>
<dbReference type="InterPro" id="IPR012337">
    <property type="entry name" value="RNaseH-like_sf"/>
</dbReference>
<organism evidence="8 9">
    <name type="scientific">Vitis vinifera</name>
    <name type="common">Grape</name>
    <dbReference type="NCBI Taxonomy" id="29760"/>
    <lineage>
        <taxon>Eukaryota</taxon>
        <taxon>Viridiplantae</taxon>
        <taxon>Streptophyta</taxon>
        <taxon>Embryophyta</taxon>
        <taxon>Tracheophyta</taxon>
        <taxon>Spermatophyta</taxon>
        <taxon>Magnoliopsida</taxon>
        <taxon>eudicotyledons</taxon>
        <taxon>Gunneridae</taxon>
        <taxon>Pentapetalae</taxon>
        <taxon>rosids</taxon>
        <taxon>Vitales</taxon>
        <taxon>Vitaceae</taxon>
        <taxon>Viteae</taxon>
        <taxon>Vitis</taxon>
    </lineage>
</organism>
<proteinExistence type="predicted"/>
<keyword evidence="2" id="KW-0548">Nucleotidyltransferase</keyword>
<reference evidence="8 9" key="1">
    <citation type="journal article" date="2018" name="PLoS Genet.">
        <title>Population sequencing reveals clonal diversity and ancestral inbreeding in the grapevine cultivar Chardonnay.</title>
        <authorList>
            <person name="Roach M.J."/>
            <person name="Johnson D.L."/>
            <person name="Bohlmann J."/>
            <person name="van Vuuren H.J."/>
            <person name="Jones S.J."/>
            <person name="Pretorius I.S."/>
            <person name="Schmidt S.A."/>
            <person name="Borneman A.R."/>
        </authorList>
    </citation>
    <scope>NUCLEOTIDE SEQUENCE [LARGE SCALE GENOMIC DNA]</scope>
    <source>
        <strain evidence="9">cv. Chardonnay</strain>
        <tissue evidence="8">Leaf</tissue>
    </source>
</reference>
<keyword evidence="6" id="KW-0695">RNA-directed DNA polymerase</keyword>
<keyword evidence="1" id="KW-0808">Transferase</keyword>
<evidence type="ECO:0000256" key="2">
    <source>
        <dbReference type="ARBA" id="ARBA00022695"/>
    </source>
</evidence>
<dbReference type="InterPro" id="IPR036397">
    <property type="entry name" value="RNaseH_sf"/>
</dbReference>
<dbReference type="InterPro" id="IPR001584">
    <property type="entry name" value="Integrase_cat-core"/>
</dbReference>
<dbReference type="InterPro" id="IPR043128">
    <property type="entry name" value="Rev_trsase/Diguanyl_cyclase"/>
</dbReference>
<feature type="domain" description="Integrase catalytic" evidence="7">
    <location>
        <begin position="370"/>
        <end position="511"/>
    </location>
</feature>
<dbReference type="InterPro" id="IPR041373">
    <property type="entry name" value="RT_RNaseH"/>
</dbReference>
<keyword evidence="3" id="KW-0540">Nuclease</keyword>
<evidence type="ECO:0000256" key="4">
    <source>
        <dbReference type="ARBA" id="ARBA00022759"/>
    </source>
</evidence>
<dbReference type="GO" id="GO:0003964">
    <property type="term" value="F:RNA-directed DNA polymerase activity"/>
    <property type="evidence" value="ECO:0007669"/>
    <property type="project" value="UniProtKB-KW"/>
</dbReference>
<dbReference type="PANTHER" id="PTHR35046:SF18">
    <property type="entry name" value="RNA-DIRECTED DNA POLYMERASE"/>
    <property type="match status" value="1"/>
</dbReference>
<dbReference type="Proteomes" id="UP000288805">
    <property type="component" value="Unassembled WGS sequence"/>
</dbReference>
<dbReference type="SUPFAM" id="SSF56672">
    <property type="entry name" value="DNA/RNA polymerases"/>
    <property type="match status" value="1"/>
</dbReference>
<dbReference type="PROSITE" id="PS50994">
    <property type="entry name" value="INTEGRASE"/>
    <property type="match status" value="1"/>
</dbReference>
<dbReference type="PANTHER" id="PTHR35046">
    <property type="entry name" value="ZINC KNUCKLE (CCHC-TYPE) FAMILY PROTEIN"/>
    <property type="match status" value="1"/>
</dbReference>
<evidence type="ECO:0000256" key="6">
    <source>
        <dbReference type="ARBA" id="ARBA00022918"/>
    </source>
</evidence>
<gene>
    <name evidence="8" type="primary">pol_1417</name>
    <name evidence="8" type="ORF">CK203_026072</name>
</gene>
<accession>A0A438IJU1</accession>
<evidence type="ECO:0000259" key="7">
    <source>
        <dbReference type="PROSITE" id="PS50994"/>
    </source>
</evidence>
<dbReference type="Gene3D" id="3.10.10.10">
    <property type="entry name" value="HIV Type 1 Reverse Transcriptase, subunit A, domain 1"/>
    <property type="match status" value="1"/>
</dbReference>
<dbReference type="EMBL" id="QGNW01000105">
    <property type="protein sequence ID" value="RVW96885.1"/>
    <property type="molecule type" value="Genomic_DNA"/>
</dbReference>
<sequence>MPPKEHEELKKQVEELLQKGYIRESMSLCVVPALLTPKKDDTWRMCINSRAINQIKINYRYLIPRLDDMLDMLHEAKPIQGVSFVTLEESIRRSQKRKASCQYEEVQILHWFFVVSGYIVSGEGIKVDDSKVEAIRSWPIPKTVGEVRNFHGLTSFCRCFIKNFSTIIAPITDCVKKGRFQWYEQVEESFQKIKERLGSTLVLLLLDFKRVFEVECDASRIGIGAVLSQEGRPVSFYSKRLNGTRRRYTTYDKEFYAIIRTLKHWEHYLIHQEFILHTDHEALKHLNNQRKLSKMHAHWVSHLRRFTFVIKHKFRASNKVVEALSRRRLLLTSMAITVKGFNSFKDHYLDCSLRENIIQDMQGGGLGGHFGQAPWEDVSKNFVGGLPRSQWGMDSIFLVVDRFSKMAHFICCKKTMDASNIANLYFREVVQLHGVPRLITSDRDSKFLSHFWRTLWKKFGTKLQYSTSYDPQTDGQTEVVDRSLGDLLRCLIGENRKQWEVVVAQAKFAYN</sequence>
<keyword evidence="5" id="KW-0378">Hydrolase</keyword>
<dbReference type="GO" id="GO:0004519">
    <property type="term" value="F:endonuclease activity"/>
    <property type="evidence" value="ECO:0007669"/>
    <property type="project" value="UniProtKB-KW"/>
</dbReference>
<name>A0A438IJU1_VITVI</name>
<dbReference type="AlphaFoldDB" id="A0A438IJU1"/>
<dbReference type="CDD" id="cd09274">
    <property type="entry name" value="RNase_HI_RT_Ty3"/>
    <property type="match status" value="1"/>
</dbReference>
<dbReference type="SUPFAM" id="SSF53098">
    <property type="entry name" value="Ribonuclease H-like"/>
    <property type="match status" value="1"/>
</dbReference>
<protein>
    <submittedName>
        <fullName evidence="8">Retrovirus-related Pol polyprotein from transposon 297</fullName>
    </submittedName>
</protein>
<comment type="caution">
    <text evidence="8">The sequence shown here is derived from an EMBL/GenBank/DDBJ whole genome shotgun (WGS) entry which is preliminary data.</text>
</comment>